<sequence length="152" mass="17215">MFLGIGYTGLRDPNADFRTKWMGSQVKYLRLLSDIAKSDKEISNEQDPTETLANNLGVWKAGLLGEYHDIDQPYPRNLISDTRKLWLFCQFYDAQLQLLRPQRNGDSGGFDGTATPLTPRVHSAGVLLEAASLLPPPVALSNRYDMDEYHWQ</sequence>
<gene>
    <name evidence="1" type="ORF">Daus18300_000515</name>
</gene>
<protein>
    <submittedName>
        <fullName evidence="1">Uncharacterized protein</fullName>
    </submittedName>
</protein>
<keyword evidence="2" id="KW-1185">Reference proteome</keyword>
<dbReference type="Proteomes" id="UP001583177">
    <property type="component" value="Unassembled WGS sequence"/>
</dbReference>
<evidence type="ECO:0000313" key="1">
    <source>
        <dbReference type="EMBL" id="KAL1882877.1"/>
    </source>
</evidence>
<organism evidence="1 2">
    <name type="scientific">Diaporthe australafricana</name>
    <dbReference type="NCBI Taxonomy" id="127596"/>
    <lineage>
        <taxon>Eukaryota</taxon>
        <taxon>Fungi</taxon>
        <taxon>Dikarya</taxon>
        <taxon>Ascomycota</taxon>
        <taxon>Pezizomycotina</taxon>
        <taxon>Sordariomycetes</taxon>
        <taxon>Sordariomycetidae</taxon>
        <taxon>Diaporthales</taxon>
        <taxon>Diaporthaceae</taxon>
        <taxon>Diaporthe</taxon>
    </lineage>
</organism>
<name>A0ABR3Y4U2_9PEZI</name>
<accession>A0ABR3Y4U2</accession>
<evidence type="ECO:0000313" key="2">
    <source>
        <dbReference type="Proteomes" id="UP001583177"/>
    </source>
</evidence>
<comment type="caution">
    <text evidence="1">The sequence shown here is derived from an EMBL/GenBank/DDBJ whole genome shotgun (WGS) entry which is preliminary data.</text>
</comment>
<proteinExistence type="predicted"/>
<reference evidence="1 2" key="1">
    <citation type="journal article" date="2024" name="IMA Fungus">
        <title>IMA Genome - F19 : A genome assembly and annotation guide to empower mycologists, including annotated draft genome sequences of Ceratocystis pirilliformis, Diaporthe australafricana, Fusarium ophioides, Paecilomyces lecythidis, and Sporothrix stenoceras.</title>
        <authorList>
            <person name="Aylward J."/>
            <person name="Wilson A.M."/>
            <person name="Visagie C.M."/>
            <person name="Spraker J."/>
            <person name="Barnes I."/>
            <person name="Buitendag C."/>
            <person name="Ceriani C."/>
            <person name="Del Mar Angel L."/>
            <person name="du Plessis D."/>
            <person name="Fuchs T."/>
            <person name="Gasser K."/>
            <person name="Kramer D."/>
            <person name="Li W."/>
            <person name="Munsamy K."/>
            <person name="Piso A."/>
            <person name="Price J.L."/>
            <person name="Sonnekus B."/>
            <person name="Thomas C."/>
            <person name="van der Nest A."/>
            <person name="van Dijk A."/>
            <person name="van Heerden A."/>
            <person name="van Vuuren N."/>
            <person name="Yilmaz N."/>
            <person name="Duong T.A."/>
            <person name="van der Merwe N.A."/>
            <person name="Wingfield M.J."/>
            <person name="Wingfield B.D."/>
        </authorList>
    </citation>
    <scope>NUCLEOTIDE SEQUENCE [LARGE SCALE GENOMIC DNA]</scope>
    <source>
        <strain evidence="1 2">CMW 18300</strain>
    </source>
</reference>
<dbReference type="EMBL" id="JAWRVE010000003">
    <property type="protein sequence ID" value="KAL1882877.1"/>
    <property type="molecule type" value="Genomic_DNA"/>
</dbReference>